<evidence type="ECO:0000313" key="1">
    <source>
        <dbReference type="EMBL" id="EFX61150.1"/>
    </source>
</evidence>
<dbReference type="HOGENOM" id="CLU_1788797_0_0_1"/>
<dbReference type="InParanoid" id="E9I4D1"/>
<keyword evidence="2" id="KW-1185">Reference proteome</keyword>
<sequence length="145" mass="16804">MEELVLEPRYLFQFLCTGRIAPQANVVEFKTYKTTSTRKKMHPAFNVFKILDGRRSFYVSAERQVKGVVVQFSSNEKFVLNKLAGVPRCDAKDLHLQCTKKVRLSVEQLIRILTEEDFLDKPYSLSTNNSQQFVQKLNHFVSIAK</sequence>
<dbReference type="KEGG" id="dpx:DAPPUDRAFT_340564"/>
<proteinExistence type="predicted"/>
<dbReference type="AlphaFoldDB" id="E9I4D1"/>
<dbReference type="Proteomes" id="UP000000305">
    <property type="component" value="Unassembled WGS sequence"/>
</dbReference>
<organism evidence="1 2">
    <name type="scientific">Daphnia pulex</name>
    <name type="common">Water flea</name>
    <dbReference type="NCBI Taxonomy" id="6669"/>
    <lineage>
        <taxon>Eukaryota</taxon>
        <taxon>Metazoa</taxon>
        <taxon>Ecdysozoa</taxon>
        <taxon>Arthropoda</taxon>
        <taxon>Crustacea</taxon>
        <taxon>Branchiopoda</taxon>
        <taxon>Diplostraca</taxon>
        <taxon>Cladocera</taxon>
        <taxon>Anomopoda</taxon>
        <taxon>Daphniidae</taxon>
        <taxon>Daphnia</taxon>
    </lineage>
</organism>
<dbReference type="EMBL" id="GL734992">
    <property type="protein sequence ID" value="EFX61150.1"/>
    <property type="molecule type" value="Genomic_DNA"/>
</dbReference>
<accession>E9I4D1</accession>
<gene>
    <name evidence="1" type="ORF">DAPPUDRAFT_340564</name>
</gene>
<protein>
    <submittedName>
        <fullName evidence="1">Uncharacterized protein</fullName>
    </submittedName>
</protein>
<name>E9I4D1_DAPPU</name>
<evidence type="ECO:0000313" key="2">
    <source>
        <dbReference type="Proteomes" id="UP000000305"/>
    </source>
</evidence>
<reference evidence="1 2" key="1">
    <citation type="journal article" date="2011" name="Science">
        <title>The ecoresponsive genome of Daphnia pulex.</title>
        <authorList>
            <person name="Colbourne J.K."/>
            <person name="Pfrender M.E."/>
            <person name="Gilbert D."/>
            <person name="Thomas W.K."/>
            <person name="Tucker A."/>
            <person name="Oakley T.H."/>
            <person name="Tokishita S."/>
            <person name="Aerts A."/>
            <person name="Arnold G.J."/>
            <person name="Basu M.K."/>
            <person name="Bauer D.J."/>
            <person name="Caceres C.E."/>
            <person name="Carmel L."/>
            <person name="Casola C."/>
            <person name="Choi J.H."/>
            <person name="Detter J.C."/>
            <person name="Dong Q."/>
            <person name="Dusheyko S."/>
            <person name="Eads B.D."/>
            <person name="Frohlich T."/>
            <person name="Geiler-Samerotte K.A."/>
            <person name="Gerlach D."/>
            <person name="Hatcher P."/>
            <person name="Jogdeo S."/>
            <person name="Krijgsveld J."/>
            <person name="Kriventseva E.V."/>
            <person name="Kultz D."/>
            <person name="Laforsch C."/>
            <person name="Lindquist E."/>
            <person name="Lopez J."/>
            <person name="Manak J.R."/>
            <person name="Muller J."/>
            <person name="Pangilinan J."/>
            <person name="Patwardhan R.P."/>
            <person name="Pitluck S."/>
            <person name="Pritham E.J."/>
            <person name="Rechtsteiner A."/>
            <person name="Rho M."/>
            <person name="Rogozin I.B."/>
            <person name="Sakarya O."/>
            <person name="Salamov A."/>
            <person name="Schaack S."/>
            <person name="Shapiro H."/>
            <person name="Shiga Y."/>
            <person name="Skalitzky C."/>
            <person name="Smith Z."/>
            <person name="Souvorov A."/>
            <person name="Sung W."/>
            <person name="Tang Z."/>
            <person name="Tsuchiya D."/>
            <person name="Tu H."/>
            <person name="Vos H."/>
            <person name="Wang M."/>
            <person name="Wolf Y.I."/>
            <person name="Yamagata H."/>
            <person name="Yamada T."/>
            <person name="Ye Y."/>
            <person name="Shaw J.R."/>
            <person name="Andrews J."/>
            <person name="Crease T.J."/>
            <person name="Tang H."/>
            <person name="Lucas S.M."/>
            <person name="Robertson H.M."/>
            <person name="Bork P."/>
            <person name="Koonin E.V."/>
            <person name="Zdobnov E.M."/>
            <person name="Grigoriev I.V."/>
            <person name="Lynch M."/>
            <person name="Boore J.L."/>
        </authorList>
    </citation>
    <scope>NUCLEOTIDE SEQUENCE [LARGE SCALE GENOMIC DNA]</scope>
</reference>